<dbReference type="EMBL" id="BAABJW010000004">
    <property type="protein sequence ID" value="GAA4816261.1"/>
    <property type="molecule type" value="Genomic_DNA"/>
</dbReference>
<evidence type="ECO:0000313" key="2">
    <source>
        <dbReference type="Proteomes" id="UP001501433"/>
    </source>
</evidence>
<gene>
    <name evidence="1" type="ORF">GCM10023330_25700</name>
</gene>
<keyword evidence="2" id="KW-1185">Reference proteome</keyword>
<organism evidence="1 2">
    <name type="scientific">Litoribaculum gwangyangense</name>
    <dbReference type="NCBI Taxonomy" id="1130722"/>
    <lineage>
        <taxon>Bacteria</taxon>
        <taxon>Pseudomonadati</taxon>
        <taxon>Bacteroidota</taxon>
        <taxon>Flavobacteriia</taxon>
        <taxon>Flavobacteriales</taxon>
        <taxon>Flavobacteriaceae</taxon>
        <taxon>Litoribaculum</taxon>
    </lineage>
</organism>
<accession>A0ABP9CR07</accession>
<protein>
    <recommendedName>
        <fullName evidence="3">KTSC domain-containing protein</fullName>
    </recommendedName>
</protein>
<name>A0ABP9CR07_9FLAO</name>
<evidence type="ECO:0000313" key="1">
    <source>
        <dbReference type="EMBL" id="GAA4816261.1"/>
    </source>
</evidence>
<comment type="caution">
    <text evidence="1">The sequence shown here is derived from an EMBL/GenBank/DDBJ whole genome shotgun (WGS) entry which is preliminary data.</text>
</comment>
<dbReference type="RefSeq" id="WP_345277450.1">
    <property type="nucleotide sequence ID" value="NZ_BAABJW010000004.1"/>
</dbReference>
<evidence type="ECO:0008006" key="3">
    <source>
        <dbReference type="Google" id="ProtNLM"/>
    </source>
</evidence>
<sequence>MIKVKIHRLKINVLFFQQVVDIDKKNNGIRYDYRSRNWLEYETIKYK</sequence>
<dbReference type="Proteomes" id="UP001501433">
    <property type="component" value="Unassembled WGS sequence"/>
</dbReference>
<reference evidence="2" key="1">
    <citation type="journal article" date="2019" name="Int. J. Syst. Evol. Microbiol.">
        <title>The Global Catalogue of Microorganisms (GCM) 10K type strain sequencing project: providing services to taxonomists for standard genome sequencing and annotation.</title>
        <authorList>
            <consortium name="The Broad Institute Genomics Platform"/>
            <consortium name="The Broad Institute Genome Sequencing Center for Infectious Disease"/>
            <person name="Wu L."/>
            <person name="Ma J."/>
        </authorList>
    </citation>
    <scope>NUCLEOTIDE SEQUENCE [LARGE SCALE GENOMIC DNA]</scope>
    <source>
        <strain evidence="2">JCM 18325</strain>
    </source>
</reference>
<proteinExistence type="predicted"/>